<dbReference type="GO" id="GO:0047443">
    <property type="term" value="F:4-hydroxy-4-methyl-2-oxoglutarate aldolase activity"/>
    <property type="evidence" value="ECO:0007669"/>
    <property type="project" value="TreeGrafter"/>
</dbReference>
<accession>A0A976FFV3</accession>
<feature type="binding site" evidence="1">
    <location>
        <begin position="98"/>
        <end position="101"/>
    </location>
    <ligand>
        <name>substrate</name>
    </ligand>
</feature>
<name>A0A976FFV3_BRELC</name>
<feature type="binding site" evidence="1">
    <location>
        <position position="121"/>
    </location>
    <ligand>
        <name>Mg(2+)</name>
        <dbReference type="ChEBI" id="CHEBI:18420"/>
    </ligand>
</feature>
<evidence type="ECO:0000256" key="1">
    <source>
        <dbReference type="PIRSR" id="PIRSR605493-1"/>
    </source>
</evidence>
<dbReference type="CDD" id="cd16841">
    <property type="entry name" value="RraA_family"/>
    <property type="match status" value="1"/>
</dbReference>
<dbReference type="GO" id="GO:0008948">
    <property type="term" value="F:oxaloacetate decarboxylase activity"/>
    <property type="evidence" value="ECO:0007669"/>
    <property type="project" value="TreeGrafter"/>
</dbReference>
<dbReference type="Proteomes" id="UP000294530">
    <property type="component" value="Unassembled WGS sequence"/>
</dbReference>
<proteinExistence type="predicted"/>
<comment type="caution">
    <text evidence="2">The sequence shown here is derived from an EMBL/GenBank/DDBJ whole genome shotgun (WGS) entry which is preliminary data.</text>
</comment>
<evidence type="ECO:0000313" key="3">
    <source>
        <dbReference type="Proteomes" id="UP000294530"/>
    </source>
</evidence>
<dbReference type="GO" id="GO:0046872">
    <property type="term" value="F:metal ion binding"/>
    <property type="evidence" value="ECO:0007669"/>
    <property type="project" value="UniProtKB-KW"/>
</dbReference>
<feature type="binding site" evidence="1">
    <location>
        <position position="120"/>
    </location>
    <ligand>
        <name>substrate</name>
    </ligand>
</feature>
<dbReference type="KEGG" id="blac:94349615"/>
<organism evidence="2 3">
    <name type="scientific">Bremia lactucae</name>
    <name type="common">Lettuce downy mildew</name>
    <dbReference type="NCBI Taxonomy" id="4779"/>
    <lineage>
        <taxon>Eukaryota</taxon>
        <taxon>Sar</taxon>
        <taxon>Stramenopiles</taxon>
        <taxon>Oomycota</taxon>
        <taxon>Peronosporomycetes</taxon>
        <taxon>Peronosporales</taxon>
        <taxon>Peronosporaceae</taxon>
        <taxon>Bremia</taxon>
    </lineage>
</organism>
<dbReference type="RefSeq" id="XP_067815464.1">
    <property type="nucleotide sequence ID" value="XM_067963944.1"/>
</dbReference>
<keyword evidence="1" id="KW-0479">Metal-binding</keyword>
<dbReference type="GeneID" id="94349615"/>
<keyword evidence="3" id="KW-1185">Reference proteome</keyword>
<comment type="cofactor">
    <cofactor evidence="1">
        <name>Mg(2+)</name>
        <dbReference type="ChEBI" id="CHEBI:18420"/>
    </cofactor>
</comment>
<dbReference type="PANTHER" id="PTHR33254">
    <property type="entry name" value="4-HYDROXY-4-METHYL-2-OXOGLUTARATE ALDOLASE 3-RELATED"/>
    <property type="match status" value="1"/>
</dbReference>
<dbReference type="SUPFAM" id="SSF89562">
    <property type="entry name" value="RraA-like"/>
    <property type="match status" value="1"/>
</dbReference>
<dbReference type="Gene3D" id="3.50.30.40">
    <property type="entry name" value="Ribonuclease E inhibitor RraA/RraA-like"/>
    <property type="match status" value="1"/>
</dbReference>
<reference evidence="2 3" key="1">
    <citation type="journal article" date="2021" name="Genome Biol.">
        <title>AFLAP: assembly-free linkage analysis pipeline using k-mers from genome sequencing data.</title>
        <authorList>
            <person name="Fletcher K."/>
            <person name="Zhang L."/>
            <person name="Gil J."/>
            <person name="Han R."/>
            <person name="Cavanaugh K."/>
            <person name="Michelmore R."/>
        </authorList>
    </citation>
    <scope>NUCLEOTIDE SEQUENCE [LARGE SCALE GENOMIC DNA]</scope>
    <source>
        <strain evidence="2 3">SF5</strain>
    </source>
</reference>
<dbReference type="EMBL" id="SHOA02000203">
    <property type="protein sequence ID" value="TDH65965.1"/>
    <property type="molecule type" value="Genomic_DNA"/>
</dbReference>
<keyword evidence="1" id="KW-0460">Magnesium</keyword>
<evidence type="ECO:0000313" key="2">
    <source>
        <dbReference type="EMBL" id="TDH65965.1"/>
    </source>
</evidence>
<dbReference type="AlphaFoldDB" id="A0A976FFV3"/>
<dbReference type="InterPro" id="IPR005493">
    <property type="entry name" value="RraA/RraA-like"/>
</dbReference>
<gene>
    <name evidence="2" type="ORF">CCR75_005870</name>
</gene>
<dbReference type="Pfam" id="PF03737">
    <property type="entry name" value="RraA-like"/>
    <property type="match status" value="1"/>
</dbReference>
<sequence length="221" mass="23487">MASSLHEAVKVQQHLARISVCAIADAMAKLNIQGHLLDISLVRGLEVADICGPALTVQVVPTKGCKVNKLPYHYIDEIEKGQVIVISAPEGSTFGVFGGLLATAAKARGAAGVITDGRVRDVQEIRSIGLPTFSRGTSVHGQRGKSTIADVNCPVVVGGCVIRCNDIIRADCNGVIVIPNEHATEIASKAEVIEKQDDKIAEAVKQGAMLKHSFERFRAKM</sequence>
<protein>
    <submittedName>
        <fullName evidence="2">Uncharacterized protein</fullName>
    </submittedName>
</protein>
<dbReference type="PANTHER" id="PTHR33254:SF4">
    <property type="entry name" value="4-HYDROXY-4-METHYL-2-OXOGLUTARATE ALDOLASE 3-RELATED"/>
    <property type="match status" value="1"/>
</dbReference>
<dbReference type="OrthoDB" id="1476984at2759"/>
<dbReference type="InterPro" id="IPR036704">
    <property type="entry name" value="RraA/RraA-like_sf"/>
</dbReference>